<evidence type="ECO:0000313" key="8">
    <source>
        <dbReference type="Proteomes" id="UP000318138"/>
    </source>
</evidence>
<evidence type="ECO:0000256" key="2">
    <source>
        <dbReference type="ARBA" id="ARBA00022643"/>
    </source>
</evidence>
<dbReference type="InterPro" id="IPR000700">
    <property type="entry name" value="PAS-assoc_C"/>
</dbReference>
<dbReference type="Pfam" id="PF13426">
    <property type="entry name" value="PAS_9"/>
    <property type="match status" value="1"/>
</dbReference>
<feature type="domain" description="STAS" evidence="6">
    <location>
        <begin position="131"/>
        <end position="242"/>
    </location>
</feature>
<dbReference type="InterPro" id="IPR001610">
    <property type="entry name" value="PAC"/>
</dbReference>
<dbReference type="Proteomes" id="UP000318138">
    <property type="component" value="Chromosome"/>
</dbReference>
<feature type="domain" description="PAC" evidence="5">
    <location>
        <begin position="68"/>
        <end position="122"/>
    </location>
</feature>
<dbReference type="InterPro" id="IPR002645">
    <property type="entry name" value="STAS_dom"/>
</dbReference>
<reference evidence="8" key="1">
    <citation type="submission" date="2019-07" db="EMBL/GenBank/DDBJ databases">
        <title>Bacillus alkalisoli sp. nov. isolated from saline soil.</title>
        <authorList>
            <person name="Sun J.-Q."/>
            <person name="Xu L."/>
        </authorList>
    </citation>
    <scope>NUCLEOTIDE SEQUENCE [LARGE SCALE GENOMIC DNA]</scope>
    <source>
        <strain evidence="8">M4U3P1</strain>
    </source>
</reference>
<protein>
    <submittedName>
        <fullName evidence="7">PAS domain-containing protein</fullName>
    </submittedName>
</protein>
<dbReference type="SMART" id="SM00086">
    <property type="entry name" value="PAC"/>
    <property type="match status" value="1"/>
</dbReference>
<evidence type="ECO:0000256" key="1">
    <source>
        <dbReference type="ARBA" id="ARBA00022630"/>
    </source>
</evidence>
<organism evidence="7 8">
    <name type="scientific">Paenalkalicoccus suaedae</name>
    <dbReference type="NCBI Taxonomy" id="2592382"/>
    <lineage>
        <taxon>Bacteria</taxon>
        <taxon>Bacillati</taxon>
        <taxon>Bacillota</taxon>
        <taxon>Bacilli</taxon>
        <taxon>Bacillales</taxon>
        <taxon>Bacillaceae</taxon>
        <taxon>Paenalkalicoccus</taxon>
    </lineage>
</organism>
<dbReference type="Gene3D" id="3.30.450.20">
    <property type="entry name" value="PAS domain"/>
    <property type="match status" value="1"/>
</dbReference>
<dbReference type="SUPFAM" id="SSF52091">
    <property type="entry name" value="SpoIIaa-like"/>
    <property type="match status" value="1"/>
</dbReference>
<evidence type="ECO:0000259" key="5">
    <source>
        <dbReference type="PROSITE" id="PS50113"/>
    </source>
</evidence>
<keyword evidence="8" id="KW-1185">Reference proteome</keyword>
<keyword evidence="2" id="KW-0288">FMN</keyword>
<feature type="domain" description="PAS" evidence="4">
    <location>
        <begin position="1"/>
        <end position="67"/>
    </location>
</feature>
<dbReference type="Gene3D" id="3.30.750.24">
    <property type="entry name" value="STAS domain"/>
    <property type="match status" value="1"/>
</dbReference>
<dbReference type="CDD" id="cd07041">
    <property type="entry name" value="STAS_RsbR_RsbS_like"/>
    <property type="match status" value="1"/>
</dbReference>
<dbReference type="KEGG" id="psua:FLK61_25610"/>
<gene>
    <name evidence="7" type="ORF">FLK61_25610</name>
</gene>
<sequence length="246" mass="27912">MIEQTELVFVISDPNQEDNPIIYVNKGFTQLTGYEYDEVVGRNCRFLQGPDTDKQAVETVREAIRKKEEVSVQILNYKKDGSTFWNLLHIDPTYVESEGQYYFVGIQKDVTEYRAQQEKLDSYYQEIELLSTPLVPITDDVSILPIIGNIDERRMNVVIERILPQIEKSEIDILIVDLSSFADIDEAATVGIFQLKDLLKLKGVTMLIAGVTPKVAMKARGLDIDLSSLRSYGSVKQALEAIDKLK</sequence>
<dbReference type="PANTHER" id="PTHR47429:SF2">
    <property type="entry name" value="PROTEIN TWIN LOV 1"/>
    <property type="match status" value="1"/>
</dbReference>
<evidence type="ECO:0000259" key="4">
    <source>
        <dbReference type="PROSITE" id="PS50112"/>
    </source>
</evidence>
<dbReference type="CDD" id="cd00130">
    <property type="entry name" value="PAS"/>
    <property type="match status" value="1"/>
</dbReference>
<dbReference type="InterPro" id="IPR036513">
    <property type="entry name" value="STAS_dom_sf"/>
</dbReference>
<dbReference type="SUPFAM" id="SSF55785">
    <property type="entry name" value="PYP-like sensor domain (PAS domain)"/>
    <property type="match status" value="1"/>
</dbReference>
<dbReference type="NCBIfam" id="TIGR00229">
    <property type="entry name" value="sensory_box"/>
    <property type="match status" value="1"/>
</dbReference>
<proteinExistence type="predicted"/>
<dbReference type="InterPro" id="IPR035965">
    <property type="entry name" value="PAS-like_dom_sf"/>
</dbReference>
<keyword evidence="3" id="KW-0157">Chromophore</keyword>
<accession>A0A859FAA3</accession>
<dbReference type="PANTHER" id="PTHR47429">
    <property type="entry name" value="PROTEIN TWIN LOV 1"/>
    <property type="match status" value="1"/>
</dbReference>
<dbReference type="PROSITE" id="PS50801">
    <property type="entry name" value="STAS"/>
    <property type="match status" value="1"/>
</dbReference>
<dbReference type="EMBL" id="CP041372">
    <property type="protein sequence ID" value="QKS70149.1"/>
    <property type="molecule type" value="Genomic_DNA"/>
</dbReference>
<evidence type="ECO:0000256" key="3">
    <source>
        <dbReference type="ARBA" id="ARBA00022991"/>
    </source>
</evidence>
<dbReference type="PROSITE" id="PS50113">
    <property type="entry name" value="PAC"/>
    <property type="match status" value="1"/>
</dbReference>
<evidence type="ECO:0000313" key="7">
    <source>
        <dbReference type="EMBL" id="QKS70149.1"/>
    </source>
</evidence>
<name>A0A859FAA3_9BACI</name>
<dbReference type="Pfam" id="PF01740">
    <property type="entry name" value="STAS"/>
    <property type="match status" value="1"/>
</dbReference>
<dbReference type="InterPro" id="IPR000014">
    <property type="entry name" value="PAS"/>
</dbReference>
<keyword evidence="1" id="KW-0285">Flavoprotein</keyword>
<dbReference type="PROSITE" id="PS50112">
    <property type="entry name" value="PAS"/>
    <property type="match status" value="1"/>
</dbReference>
<evidence type="ECO:0000259" key="6">
    <source>
        <dbReference type="PROSITE" id="PS50801"/>
    </source>
</evidence>
<dbReference type="AlphaFoldDB" id="A0A859FAA3"/>